<keyword evidence="4" id="KW-0498">Mitosis</keyword>
<evidence type="ECO:0000256" key="5">
    <source>
        <dbReference type="ARBA" id="ARBA00023127"/>
    </source>
</evidence>
<dbReference type="FunFam" id="1.10.472.10:FF:000027">
    <property type="entry name" value="G2/mitotic-specific cyclin-B1"/>
    <property type="match status" value="1"/>
</dbReference>
<dbReference type="SUPFAM" id="SSF47954">
    <property type="entry name" value="Cyclin-like"/>
    <property type="match status" value="2"/>
</dbReference>
<feature type="domain" description="Cyclin C-terminal" evidence="10">
    <location>
        <begin position="270"/>
        <end position="388"/>
    </location>
</feature>
<evidence type="ECO:0000256" key="6">
    <source>
        <dbReference type="ARBA" id="ARBA00023306"/>
    </source>
</evidence>
<dbReference type="GO" id="GO:0044772">
    <property type="term" value="P:mitotic cell cycle phase transition"/>
    <property type="evidence" value="ECO:0007669"/>
    <property type="project" value="InterPro"/>
</dbReference>
<evidence type="ECO:0000259" key="10">
    <source>
        <dbReference type="SMART" id="SM01332"/>
    </source>
</evidence>
<dbReference type="Pfam" id="PF00134">
    <property type="entry name" value="Cyclin_N"/>
    <property type="match status" value="1"/>
</dbReference>
<dbReference type="SMART" id="SM01332">
    <property type="entry name" value="Cyclin_C"/>
    <property type="match status" value="1"/>
</dbReference>
<organism evidence="11 12">
    <name type="scientific">Patagioenas fasciata monilis</name>
    <dbReference type="NCBI Taxonomy" id="372326"/>
    <lineage>
        <taxon>Eukaryota</taxon>
        <taxon>Metazoa</taxon>
        <taxon>Chordata</taxon>
        <taxon>Craniata</taxon>
        <taxon>Vertebrata</taxon>
        <taxon>Euteleostomi</taxon>
        <taxon>Archelosauria</taxon>
        <taxon>Archosauria</taxon>
        <taxon>Dinosauria</taxon>
        <taxon>Saurischia</taxon>
        <taxon>Theropoda</taxon>
        <taxon>Coelurosauria</taxon>
        <taxon>Aves</taxon>
        <taxon>Neognathae</taxon>
        <taxon>Neoaves</taxon>
        <taxon>Columbimorphae</taxon>
        <taxon>Columbiformes</taxon>
        <taxon>Columbidae</taxon>
        <taxon>Patagioenas</taxon>
    </lineage>
</organism>
<dbReference type="InterPro" id="IPR013763">
    <property type="entry name" value="Cyclin-like_dom"/>
</dbReference>
<dbReference type="AlphaFoldDB" id="A0A1V4JDF1"/>
<keyword evidence="12" id="KW-1185">Reference proteome</keyword>
<dbReference type="STRING" id="372326.A0A1V4JDF1"/>
<dbReference type="InterPro" id="IPR048258">
    <property type="entry name" value="Cyclins_cyclin-box"/>
</dbReference>
<dbReference type="PIRSF" id="PIRSF001771">
    <property type="entry name" value="Cyclin_A_B_D_E"/>
    <property type="match status" value="1"/>
</dbReference>
<evidence type="ECO:0000256" key="3">
    <source>
        <dbReference type="ARBA" id="ARBA00022618"/>
    </source>
</evidence>
<name>A0A1V4JDF1_PATFA</name>
<evidence type="ECO:0000313" key="11">
    <source>
        <dbReference type="EMBL" id="OPJ70191.1"/>
    </source>
</evidence>
<dbReference type="GO" id="GO:0051301">
    <property type="term" value="P:cell division"/>
    <property type="evidence" value="ECO:0007669"/>
    <property type="project" value="UniProtKB-KW"/>
</dbReference>
<keyword evidence="6" id="KW-0131">Cell cycle</keyword>
<dbReference type="InterPro" id="IPR039361">
    <property type="entry name" value="Cyclin"/>
</dbReference>
<dbReference type="EMBL" id="LSYS01007908">
    <property type="protein sequence ID" value="OPJ70191.1"/>
    <property type="molecule type" value="Genomic_DNA"/>
</dbReference>
<dbReference type="PROSITE" id="PS00292">
    <property type="entry name" value="CYCLINS"/>
    <property type="match status" value="1"/>
</dbReference>
<accession>A0A1V4JDF1</accession>
<feature type="region of interest" description="Disordered" evidence="8">
    <location>
        <begin position="55"/>
        <end position="78"/>
    </location>
</feature>
<dbReference type="CDD" id="cd20570">
    <property type="entry name" value="CYCLIN_CCNB2_rpt2"/>
    <property type="match status" value="1"/>
</dbReference>
<gene>
    <name evidence="11" type="primary">CCNB2</name>
    <name evidence="11" type="ORF">AV530_019395</name>
</gene>
<evidence type="ECO:0000256" key="7">
    <source>
        <dbReference type="RuleBase" id="RU000383"/>
    </source>
</evidence>
<keyword evidence="5 7" id="KW-0195">Cyclin</keyword>
<feature type="domain" description="Cyclin-like" evidence="9">
    <location>
        <begin position="177"/>
        <end position="261"/>
    </location>
</feature>
<evidence type="ECO:0000256" key="2">
    <source>
        <dbReference type="ARBA" id="ARBA00006955"/>
    </source>
</evidence>
<evidence type="ECO:0000256" key="8">
    <source>
        <dbReference type="SAM" id="MobiDB-lite"/>
    </source>
</evidence>
<proteinExistence type="inferred from homology"/>
<dbReference type="Proteomes" id="UP000190648">
    <property type="component" value="Unassembled WGS sequence"/>
</dbReference>
<dbReference type="Gene3D" id="1.10.472.10">
    <property type="entry name" value="Cyclin-like"/>
    <property type="match status" value="2"/>
</dbReference>
<dbReference type="InterPro" id="IPR036915">
    <property type="entry name" value="Cyclin-like_sf"/>
</dbReference>
<evidence type="ECO:0000256" key="1">
    <source>
        <dbReference type="ARBA" id="ARBA00003222"/>
    </source>
</evidence>
<dbReference type="Pfam" id="PF02984">
    <property type="entry name" value="Cyclin_C"/>
    <property type="match status" value="1"/>
</dbReference>
<reference evidence="11 12" key="1">
    <citation type="submission" date="2016-02" db="EMBL/GenBank/DDBJ databases">
        <title>Band-tailed pigeon sequencing and assembly.</title>
        <authorList>
            <person name="Soares A.E."/>
            <person name="Novak B.J."/>
            <person name="Rice E.S."/>
            <person name="O'Connell B."/>
            <person name="Chang D."/>
            <person name="Weber S."/>
            <person name="Shapiro B."/>
        </authorList>
    </citation>
    <scope>NUCLEOTIDE SEQUENCE [LARGE SCALE GENOMIC DNA]</scope>
    <source>
        <strain evidence="11">BTP2013</strain>
        <tissue evidence="11">Blood</tissue>
    </source>
</reference>
<dbReference type="GO" id="GO:0016538">
    <property type="term" value="F:cyclin-dependent protein serine/threonine kinase regulator activity"/>
    <property type="evidence" value="ECO:0007669"/>
    <property type="project" value="InterPro"/>
</dbReference>
<dbReference type="InterPro" id="IPR006671">
    <property type="entry name" value="Cyclin_N"/>
</dbReference>
<dbReference type="PANTHER" id="PTHR10177">
    <property type="entry name" value="CYCLINS"/>
    <property type="match status" value="1"/>
</dbReference>
<evidence type="ECO:0000259" key="9">
    <source>
        <dbReference type="SMART" id="SM00385"/>
    </source>
</evidence>
<dbReference type="InterPro" id="IPR046965">
    <property type="entry name" value="Cyclin_A/B-like"/>
</dbReference>
<evidence type="ECO:0000256" key="4">
    <source>
        <dbReference type="ARBA" id="ARBA00022776"/>
    </source>
</evidence>
<dbReference type="InterPro" id="IPR004367">
    <property type="entry name" value="Cyclin_C-dom"/>
</dbReference>
<dbReference type="OrthoDB" id="5590282at2759"/>
<comment type="similarity">
    <text evidence="2">Belongs to the cyclin family. Cyclin AB subfamily.</text>
</comment>
<feature type="domain" description="Cyclin-like" evidence="9">
    <location>
        <begin position="274"/>
        <end position="355"/>
    </location>
</feature>
<dbReference type="SMART" id="SM00385">
    <property type="entry name" value="CYCLIN"/>
    <property type="match status" value="2"/>
</dbReference>
<protein>
    <submittedName>
        <fullName evidence="11">G2/mitotic-specific cyclin-B2</fullName>
    </submittedName>
</protein>
<comment type="caution">
    <text evidence="11">The sequence shown here is derived from an EMBL/GenBank/DDBJ whole genome shotgun (WGS) entry which is preliminary data.</text>
</comment>
<sequence>MALPVTRRAALTRGMENAVTDLKSKAKTHVPGKRAALEEIGNKVVTRGTHIAKKTEPSKASLKPTEGPSKMTKVTVPPKPPAAVNRAFKEIDVPKVLSPVPMDVSMQEEDLCQAFSDVLLNNIEDIDAEDGGNPQLCSDYVKDIYLYLKDLELQQSIRPHYLDGKTLNGRMRAILVDWLVQVHSRFQLLQETLYMCVAVMDRFLQSHPVPRKRLQLVGVTALLLASKYEELFCPTVADLVYITDNSYTSDEIKEMEIVMLKGLNFDLGRPLPIHFLRRASKAGEADAEQHTLAKYLMELTLTDYDMVHHRPSEVAAAAICLSQKLLGHSEWGTKQQYYTGYTEDSLVMTMKHMAKNVVKVNEKLTKYTAIKNKYASSKLLRISTIPQLRGGIIKDLASSLLS</sequence>
<evidence type="ECO:0000313" key="12">
    <source>
        <dbReference type="Proteomes" id="UP000190648"/>
    </source>
</evidence>
<comment type="function">
    <text evidence="1">Essential for the control of the cell cycle at the G2/M (mitosis) transition.</text>
</comment>
<keyword evidence="3" id="KW-0132">Cell division</keyword>